<evidence type="ECO:0000256" key="2">
    <source>
        <dbReference type="SAM" id="Phobius"/>
    </source>
</evidence>
<keyword evidence="2" id="KW-1133">Transmembrane helix</keyword>
<dbReference type="PANTHER" id="PTHR47755:SF1">
    <property type="entry name" value="CELL DIVISION PROTEIN FTSX"/>
    <property type="match status" value="1"/>
</dbReference>
<feature type="transmembrane region" description="Helical" evidence="2">
    <location>
        <begin position="188"/>
        <end position="211"/>
    </location>
</feature>
<name>A0A8J3DX81_9RHOB</name>
<feature type="transmembrane region" description="Helical" evidence="2">
    <location>
        <begin position="252"/>
        <end position="271"/>
    </location>
</feature>
<evidence type="ECO:0000256" key="1">
    <source>
        <dbReference type="SAM" id="MobiDB-lite"/>
    </source>
</evidence>
<protein>
    <submittedName>
        <fullName evidence="3">Cell division protein FtsX</fullName>
    </submittedName>
</protein>
<reference evidence="3" key="2">
    <citation type="submission" date="2020-09" db="EMBL/GenBank/DDBJ databases">
        <authorList>
            <person name="Sun Q."/>
            <person name="Sedlacek I."/>
        </authorList>
    </citation>
    <scope>NUCLEOTIDE SEQUENCE</scope>
    <source>
        <strain evidence="3">CCM 7684</strain>
    </source>
</reference>
<dbReference type="GO" id="GO:0051301">
    <property type="term" value="P:cell division"/>
    <property type="evidence" value="ECO:0007669"/>
    <property type="project" value="UniProtKB-KW"/>
</dbReference>
<organism evidence="3 4">
    <name type="scientific">Agaricicola taiwanensis</name>
    <dbReference type="NCBI Taxonomy" id="591372"/>
    <lineage>
        <taxon>Bacteria</taxon>
        <taxon>Pseudomonadati</taxon>
        <taxon>Pseudomonadota</taxon>
        <taxon>Alphaproteobacteria</taxon>
        <taxon>Rhodobacterales</taxon>
        <taxon>Paracoccaceae</taxon>
        <taxon>Agaricicola</taxon>
    </lineage>
</organism>
<feature type="transmembrane region" description="Helical" evidence="2">
    <location>
        <begin position="40"/>
        <end position="63"/>
    </location>
</feature>
<proteinExistence type="predicted"/>
<dbReference type="Proteomes" id="UP000602745">
    <property type="component" value="Unassembled WGS sequence"/>
</dbReference>
<dbReference type="GO" id="GO:0016020">
    <property type="term" value="C:membrane"/>
    <property type="evidence" value="ECO:0007669"/>
    <property type="project" value="InterPro"/>
</dbReference>
<dbReference type="GO" id="GO:0032153">
    <property type="term" value="C:cell division site"/>
    <property type="evidence" value="ECO:0007669"/>
    <property type="project" value="TreeGrafter"/>
</dbReference>
<gene>
    <name evidence="3" type="ORF">GCM10007276_30170</name>
</gene>
<keyword evidence="3" id="KW-0132">Cell division</keyword>
<keyword evidence="2" id="KW-0472">Membrane</keyword>
<keyword evidence="3" id="KW-0131">Cell cycle</keyword>
<feature type="transmembrane region" description="Helical" evidence="2">
    <location>
        <begin position="291"/>
        <end position="313"/>
    </location>
</feature>
<keyword evidence="4" id="KW-1185">Reference proteome</keyword>
<evidence type="ECO:0000313" key="4">
    <source>
        <dbReference type="Proteomes" id="UP000602745"/>
    </source>
</evidence>
<comment type="caution">
    <text evidence="3">The sequence shown here is derived from an EMBL/GenBank/DDBJ whole genome shotgun (WGS) entry which is preliminary data.</text>
</comment>
<reference evidence="3" key="1">
    <citation type="journal article" date="2014" name="Int. J. Syst. Evol. Microbiol.">
        <title>Complete genome sequence of Corynebacterium casei LMG S-19264T (=DSM 44701T), isolated from a smear-ripened cheese.</title>
        <authorList>
            <consortium name="US DOE Joint Genome Institute (JGI-PGF)"/>
            <person name="Walter F."/>
            <person name="Albersmeier A."/>
            <person name="Kalinowski J."/>
            <person name="Ruckert C."/>
        </authorList>
    </citation>
    <scope>NUCLEOTIDE SEQUENCE</scope>
    <source>
        <strain evidence="3">CCM 7684</strain>
    </source>
</reference>
<dbReference type="EMBL" id="BMCP01000004">
    <property type="protein sequence ID" value="GGE51113.1"/>
    <property type="molecule type" value="Genomic_DNA"/>
</dbReference>
<dbReference type="AlphaFoldDB" id="A0A8J3DX81"/>
<dbReference type="InterPro" id="IPR004513">
    <property type="entry name" value="FtsX"/>
</dbReference>
<feature type="region of interest" description="Disordered" evidence="1">
    <location>
        <begin position="1"/>
        <end position="32"/>
    </location>
</feature>
<dbReference type="PANTHER" id="PTHR47755">
    <property type="entry name" value="CELL DIVISION PROTEIN FTSX"/>
    <property type="match status" value="1"/>
</dbReference>
<evidence type="ECO:0000313" key="3">
    <source>
        <dbReference type="EMBL" id="GGE51113.1"/>
    </source>
</evidence>
<keyword evidence="2" id="KW-0812">Transmembrane</keyword>
<sequence length="326" mass="34153">MTDSASGRRRTPFKRTPASGAPLPPGERRRPASIVPTDTLAGQALVMVIAIMTFLAGLTIGAVDLVRGAADAWESDVAREVTIQVRPVDGQDIEVQVGRVTTIARQTPGVSDVRALTREDTARLLEPWLGSDAGLDALPTPRLVIVAINGEPPVDLQALRSQLAREVPNASLDDHRAWVDRLSSMANLLVFGGVTILILVTAATVLSVIFATRGAMAGNRDIVNVLHIVGARDGYIARAFERRFLALAGRGGAIGGGAAILVFAIGALIGGESSGTIAAEQMTALFGRFSVGWTGYFGVVAIVAFTAAVTALTSRLTIMAQLRGRA</sequence>
<dbReference type="RefSeq" id="WP_229729502.1">
    <property type="nucleotide sequence ID" value="NZ_BMCP01000004.1"/>
</dbReference>
<accession>A0A8J3DX81</accession>